<gene>
    <name evidence="1" type="ORF">GXM_06030</name>
</gene>
<sequence>MAFPEKNCYLCDRNGNHEIEDFQYLKSHWEWKTPLLLNP</sequence>
<accession>A0A5P8W8L9</accession>
<name>A0A5P8W8L9_9NOSO</name>
<dbReference type="Proteomes" id="UP000326678">
    <property type="component" value="Chromosome Gxm1"/>
</dbReference>
<dbReference type="AlphaFoldDB" id="A0A5P8W8L9"/>
<organism evidence="1 2">
    <name type="scientific">Nostoc sphaeroides CCNUC1</name>
    <dbReference type="NCBI Taxonomy" id="2653204"/>
    <lineage>
        <taxon>Bacteria</taxon>
        <taxon>Bacillati</taxon>
        <taxon>Cyanobacteriota</taxon>
        <taxon>Cyanophyceae</taxon>
        <taxon>Nostocales</taxon>
        <taxon>Nostocaceae</taxon>
        <taxon>Nostoc</taxon>
    </lineage>
</organism>
<keyword evidence="2" id="KW-1185">Reference proteome</keyword>
<evidence type="ECO:0000313" key="2">
    <source>
        <dbReference type="Proteomes" id="UP000326678"/>
    </source>
</evidence>
<dbReference type="KEGG" id="nsh:GXM_06030"/>
<reference evidence="1 2" key="1">
    <citation type="submission" date="2019-10" db="EMBL/GenBank/DDBJ databases">
        <title>Genomic and transcriptomic insights into the perfect genentic adaptation of a filamentous nitrogen-fixing cyanobacterium to rice fields.</title>
        <authorList>
            <person name="Chen Z."/>
        </authorList>
    </citation>
    <scope>NUCLEOTIDE SEQUENCE [LARGE SCALE GENOMIC DNA]</scope>
    <source>
        <strain evidence="1">CCNUC1</strain>
    </source>
</reference>
<protein>
    <submittedName>
        <fullName evidence="1">Uncharacterized protein</fullName>
    </submittedName>
</protein>
<dbReference type="EMBL" id="CP045226">
    <property type="protein sequence ID" value="QFS48536.1"/>
    <property type="molecule type" value="Genomic_DNA"/>
</dbReference>
<proteinExistence type="predicted"/>
<evidence type="ECO:0000313" key="1">
    <source>
        <dbReference type="EMBL" id="QFS48536.1"/>
    </source>
</evidence>